<reference evidence="2 3" key="1">
    <citation type="submission" date="2018-11" db="EMBL/GenBank/DDBJ databases">
        <authorList>
            <consortium name="Pathogen Informatics"/>
        </authorList>
    </citation>
    <scope>NUCLEOTIDE SEQUENCE [LARGE SCALE GENOMIC DNA]</scope>
</reference>
<name>A0A183FK08_HELPZ</name>
<dbReference type="AlphaFoldDB" id="A0A183FK08"/>
<reference evidence="4" key="2">
    <citation type="submission" date="2019-09" db="UniProtKB">
        <authorList>
            <consortium name="WormBaseParasite"/>
        </authorList>
    </citation>
    <scope>IDENTIFICATION</scope>
</reference>
<accession>A0A183FK08</accession>
<sequence length="202" mass="21424">MASCQQAGPSEAVVLRLKSSRDISDVSLASSESSGCSSERSSVLRSPALLDETPVLHGTTESSRSPAKGSEAGTSSPTPATATALPQPITSFQASLRKSNTSEIIHHHPVFVKDTSKYWYKPTISREQGNPSRIGTGPLLKAQEQLHPIEPSIAHVAFPDRFHPYKMNYAAIGRSSSADPMASGVPSVCDSGSCVWEGYAVL</sequence>
<accession>A0A3P7Z3W4</accession>
<feature type="compositionally biased region" description="Low complexity" evidence="1">
    <location>
        <begin position="26"/>
        <end position="46"/>
    </location>
</feature>
<evidence type="ECO:0000256" key="1">
    <source>
        <dbReference type="SAM" id="MobiDB-lite"/>
    </source>
</evidence>
<proteinExistence type="predicted"/>
<feature type="compositionally biased region" description="Low complexity" evidence="1">
    <location>
        <begin position="70"/>
        <end position="86"/>
    </location>
</feature>
<gene>
    <name evidence="2" type="ORF">HPBE_LOCUS7421</name>
</gene>
<feature type="region of interest" description="Disordered" evidence="1">
    <location>
        <begin position="26"/>
        <end position="86"/>
    </location>
</feature>
<evidence type="ECO:0000313" key="4">
    <source>
        <dbReference type="WBParaSite" id="HPBE_0000742001-mRNA-1"/>
    </source>
</evidence>
<dbReference type="WBParaSite" id="HPBE_0000742001-mRNA-1">
    <property type="protein sequence ID" value="HPBE_0000742001-mRNA-1"/>
    <property type="gene ID" value="HPBE_0000742001"/>
</dbReference>
<evidence type="ECO:0000313" key="2">
    <source>
        <dbReference type="EMBL" id="VDO72203.1"/>
    </source>
</evidence>
<keyword evidence="3" id="KW-1185">Reference proteome</keyword>
<organism evidence="3 4">
    <name type="scientific">Heligmosomoides polygyrus</name>
    <name type="common">Parasitic roundworm</name>
    <dbReference type="NCBI Taxonomy" id="6339"/>
    <lineage>
        <taxon>Eukaryota</taxon>
        <taxon>Metazoa</taxon>
        <taxon>Ecdysozoa</taxon>
        <taxon>Nematoda</taxon>
        <taxon>Chromadorea</taxon>
        <taxon>Rhabditida</taxon>
        <taxon>Rhabditina</taxon>
        <taxon>Rhabditomorpha</taxon>
        <taxon>Strongyloidea</taxon>
        <taxon>Heligmosomidae</taxon>
        <taxon>Heligmosomoides</taxon>
    </lineage>
</organism>
<dbReference type="Proteomes" id="UP000050761">
    <property type="component" value="Unassembled WGS sequence"/>
</dbReference>
<dbReference type="OrthoDB" id="6273691at2759"/>
<evidence type="ECO:0000313" key="3">
    <source>
        <dbReference type="Proteomes" id="UP000050761"/>
    </source>
</evidence>
<protein>
    <submittedName>
        <fullName evidence="4">ZM domain-containing protein</fullName>
    </submittedName>
</protein>
<dbReference type="EMBL" id="UZAH01025884">
    <property type="protein sequence ID" value="VDO72203.1"/>
    <property type="molecule type" value="Genomic_DNA"/>
</dbReference>